<dbReference type="InterPro" id="IPR041427">
    <property type="entry name" value="AbiJ-NTD3"/>
</dbReference>
<feature type="domain" description="AbiJ-NTD3" evidence="1">
    <location>
        <begin position="2"/>
        <end position="132"/>
    </location>
</feature>
<keyword evidence="3" id="KW-1185">Reference proteome</keyword>
<dbReference type="Pfam" id="PF18860">
    <property type="entry name" value="AbiJ_NTD3"/>
    <property type="match status" value="1"/>
</dbReference>
<comment type="caution">
    <text evidence="2">The sequence shown here is derived from an EMBL/GenBank/DDBJ whole genome shotgun (WGS) entry which is preliminary data.</text>
</comment>
<dbReference type="Proteomes" id="UP001500034">
    <property type="component" value="Unassembled WGS sequence"/>
</dbReference>
<gene>
    <name evidence="2" type="ORF">GCM10022384_26930</name>
</gene>
<protein>
    <recommendedName>
        <fullName evidence="1">AbiJ-NTD3 domain-containing protein</fullName>
    </recommendedName>
</protein>
<evidence type="ECO:0000259" key="1">
    <source>
        <dbReference type="Pfam" id="PF18860"/>
    </source>
</evidence>
<reference evidence="3" key="1">
    <citation type="journal article" date="2019" name="Int. J. Syst. Evol. Microbiol.">
        <title>The Global Catalogue of Microorganisms (GCM) 10K type strain sequencing project: providing services to taxonomists for standard genome sequencing and annotation.</title>
        <authorList>
            <consortium name="The Broad Institute Genomics Platform"/>
            <consortium name="The Broad Institute Genome Sequencing Center for Infectious Disease"/>
            <person name="Wu L."/>
            <person name="Ma J."/>
        </authorList>
    </citation>
    <scope>NUCLEOTIDE SEQUENCE [LARGE SCALE GENOMIC DNA]</scope>
    <source>
        <strain evidence="3">JCM 17027</strain>
    </source>
</reference>
<evidence type="ECO:0000313" key="3">
    <source>
        <dbReference type="Proteomes" id="UP001500034"/>
    </source>
</evidence>
<evidence type="ECO:0000313" key="2">
    <source>
        <dbReference type="EMBL" id="GAA3975261.1"/>
    </source>
</evidence>
<accession>A0ABP7Q2K2</accession>
<name>A0ABP7Q2K2_9ACTN</name>
<sequence length="163" mass="18624">MTRRDVFDLLRAAEGGWWGRLDEVAFLGSLYDLDALPSTDSRHTTARTDIIQHRFNNYDWEDDWVFEDPRFGLLDGPDDVLLAFLSRLVHPEVRPDADEAARRVDELNRLLAADGWALRPRDFMSGRPVYAPFPESAVTRQCRGRNPARAFPSHPGTIPARYG</sequence>
<organism evidence="2 3">
    <name type="scientific">Streptomyces marokkonensis</name>
    <dbReference type="NCBI Taxonomy" id="324855"/>
    <lineage>
        <taxon>Bacteria</taxon>
        <taxon>Bacillati</taxon>
        <taxon>Actinomycetota</taxon>
        <taxon>Actinomycetes</taxon>
        <taxon>Kitasatosporales</taxon>
        <taxon>Streptomycetaceae</taxon>
        <taxon>Streptomyces</taxon>
    </lineage>
</organism>
<dbReference type="EMBL" id="BAABCQ010000042">
    <property type="protein sequence ID" value="GAA3975261.1"/>
    <property type="molecule type" value="Genomic_DNA"/>
</dbReference>
<proteinExistence type="predicted"/>